<reference evidence="1 2" key="1">
    <citation type="submission" date="2017-04" db="EMBL/GenBank/DDBJ databases">
        <title>Novel microbial lineages endemic to geothermal iron-oxide mats fill important gaps in the evolutionary history of Archaea.</title>
        <authorList>
            <person name="Jay Z.J."/>
            <person name="Beam J.P."/>
            <person name="Dlakic M."/>
            <person name="Rusch D.B."/>
            <person name="Kozubal M.A."/>
            <person name="Inskeep W.P."/>
        </authorList>
    </citation>
    <scope>NUCLEOTIDE SEQUENCE [LARGE SCALE GENOMIC DNA]</scope>
    <source>
        <strain evidence="1">ECH_B_SAG-M15</strain>
    </source>
</reference>
<dbReference type="EMBL" id="NEXJ01000017">
    <property type="protein sequence ID" value="PSN92744.1"/>
    <property type="molecule type" value="Genomic_DNA"/>
</dbReference>
<evidence type="ECO:0000313" key="2">
    <source>
        <dbReference type="Proteomes" id="UP000240490"/>
    </source>
</evidence>
<evidence type="ECO:0000313" key="1">
    <source>
        <dbReference type="EMBL" id="PSN92744.1"/>
    </source>
</evidence>
<dbReference type="AlphaFoldDB" id="A0A2R6B267"/>
<dbReference type="Proteomes" id="UP000240490">
    <property type="component" value="Unassembled WGS sequence"/>
</dbReference>
<sequence length="104" mass="11880">MNQKHYSYTIYTKRRKKVDLTPTLIRALNQSHFTNGIINITAPYPECTILIEEQRGGRAGRDMGVSLTLPFFNLKLVTPTLKVVLIDHSNTSTRRKIHLTLIGE</sequence>
<dbReference type="SUPFAM" id="SSF111038">
    <property type="entry name" value="YjbQ-like"/>
    <property type="match status" value="1"/>
</dbReference>
<protein>
    <submittedName>
        <fullName evidence="1">Uncharacterized protein</fullName>
    </submittedName>
</protein>
<dbReference type="InterPro" id="IPR035917">
    <property type="entry name" value="YjbQ-like_sf"/>
</dbReference>
<gene>
    <name evidence="1" type="ORF">B9Q08_00950</name>
</gene>
<comment type="caution">
    <text evidence="1">The sequence shown here is derived from an EMBL/GenBank/DDBJ whole genome shotgun (WGS) entry which is preliminary data.</text>
</comment>
<proteinExistence type="predicted"/>
<name>A0A2R6B267_9ARCH</name>
<organism evidence="1 2">
    <name type="scientific">Candidatus Marsarchaeota G2 archaeon ECH_B_SAG-M15</name>
    <dbReference type="NCBI Taxonomy" id="1978162"/>
    <lineage>
        <taxon>Archaea</taxon>
        <taxon>Candidatus Marsarchaeota</taxon>
        <taxon>Candidatus Marsarchaeota group 2</taxon>
    </lineage>
</organism>
<accession>A0A2R6B267</accession>